<comment type="similarity">
    <text evidence="1">Belongs to the esterase D family.</text>
</comment>
<keyword evidence="2" id="KW-0378">Hydrolase</keyword>
<dbReference type="InterPro" id="IPR029058">
    <property type="entry name" value="AB_hydrolase_fold"/>
</dbReference>
<dbReference type="InterPro" id="IPR052558">
    <property type="entry name" value="Siderophore_Hydrolase_D"/>
</dbReference>
<dbReference type="PANTHER" id="PTHR40841">
    <property type="entry name" value="SIDEROPHORE TRIACETYLFUSARININE C ESTERASE"/>
    <property type="match status" value="1"/>
</dbReference>
<dbReference type="AlphaFoldDB" id="A0A9X1QS64"/>
<accession>A0A9X1QS64</accession>
<organism evidence="4 5">
    <name type="scientific">Aequorivita vitellina</name>
    <dbReference type="NCBI Taxonomy" id="2874475"/>
    <lineage>
        <taxon>Bacteria</taxon>
        <taxon>Pseudomonadati</taxon>
        <taxon>Bacteroidota</taxon>
        <taxon>Flavobacteriia</taxon>
        <taxon>Flavobacteriales</taxon>
        <taxon>Flavobacteriaceae</taxon>
        <taxon>Aequorivita</taxon>
    </lineage>
</organism>
<keyword evidence="3" id="KW-0812">Transmembrane</keyword>
<dbReference type="SUPFAM" id="SSF53474">
    <property type="entry name" value="alpha/beta-Hydrolases"/>
    <property type="match status" value="1"/>
</dbReference>
<name>A0A9X1QS64_9FLAO</name>
<dbReference type="EMBL" id="JAIRBA010000003">
    <property type="protein sequence ID" value="MCG2417790.1"/>
    <property type="molecule type" value="Genomic_DNA"/>
</dbReference>
<evidence type="ECO:0000256" key="1">
    <source>
        <dbReference type="ARBA" id="ARBA00005622"/>
    </source>
</evidence>
<gene>
    <name evidence="4" type="ORF">K8089_02065</name>
</gene>
<proteinExistence type="inferred from homology"/>
<reference evidence="4" key="1">
    <citation type="submission" date="2021-09" db="EMBL/GenBank/DDBJ databases">
        <title>Genome of Aequorivita sp. strain F47161.</title>
        <authorList>
            <person name="Wang Y."/>
        </authorList>
    </citation>
    <scope>NUCLEOTIDE SEQUENCE</scope>
    <source>
        <strain evidence="4">F47161</strain>
    </source>
</reference>
<evidence type="ECO:0000313" key="4">
    <source>
        <dbReference type="EMBL" id="MCG2417790.1"/>
    </source>
</evidence>
<dbReference type="InterPro" id="IPR000801">
    <property type="entry name" value="Esterase-like"/>
</dbReference>
<evidence type="ECO:0000313" key="5">
    <source>
        <dbReference type="Proteomes" id="UP001139461"/>
    </source>
</evidence>
<sequence length="121" mass="13864">MEKKYPIIILLDGYAHFKIAVGIVHFMSSDRNRNYLMPETIIVTIENVDRRRDFTVTKIKTKRPNTGGGGRKFLSFIEKELIPHIDKNYRTESHRTLIGHSLGGLLTLNAYMTKIVSSTLT</sequence>
<evidence type="ECO:0008006" key="6">
    <source>
        <dbReference type="Google" id="ProtNLM"/>
    </source>
</evidence>
<dbReference type="Gene3D" id="3.40.50.1820">
    <property type="entry name" value="alpha/beta hydrolase"/>
    <property type="match status" value="1"/>
</dbReference>
<dbReference type="GO" id="GO:0016788">
    <property type="term" value="F:hydrolase activity, acting on ester bonds"/>
    <property type="evidence" value="ECO:0007669"/>
    <property type="project" value="TreeGrafter"/>
</dbReference>
<feature type="transmembrane region" description="Helical" evidence="3">
    <location>
        <begin position="6"/>
        <end position="27"/>
    </location>
</feature>
<dbReference type="Proteomes" id="UP001139461">
    <property type="component" value="Unassembled WGS sequence"/>
</dbReference>
<keyword evidence="3" id="KW-1133">Transmembrane helix</keyword>
<dbReference type="PANTHER" id="PTHR40841:SF2">
    <property type="entry name" value="SIDEROPHORE-DEGRADING ESTERASE (EUROFUNG)"/>
    <property type="match status" value="1"/>
</dbReference>
<keyword evidence="3" id="KW-0472">Membrane</keyword>
<protein>
    <recommendedName>
        <fullName evidence="6">Alpha/beta hydrolase</fullName>
    </recommendedName>
</protein>
<evidence type="ECO:0000256" key="2">
    <source>
        <dbReference type="ARBA" id="ARBA00022801"/>
    </source>
</evidence>
<comment type="caution">
    <text evidence="4">The sequence shown here is derived from an EMBL/GenBank/DDBJ whole genome shotgun (WGS) entry which is preliminary data.</text>
</comment>
<evidence type="ECO:0000256" key="3">
    <source>
        <dbReference type="SAM" id="Phobius"/>
    </source>
</evidence>
<keyword evidence="5" id="KW-1185">Reference proteome</keyword>
<dbReference type="Pfam" id="PF00756">
    <property type="entry name" value="Esterase"/>
    <property type="match status" value="1"/>
</dbReference>